<dbReference type="Pfam" id="PF03717">
    <property type="entry name" value="PBP_dimer"/>
    <property type="match status" value="1"/>
</dbReference>
<keyword evidence="1" id="KW-0472">Membrane</keyword>
<feature type="transmembrane region" description="Helical" evidence="1">
    <location>
        <begin position="178"/>
        <end position="200"/>
    </location>
</feature>
<evidence type="ECO:0000259" key="3">
    <source>
        <dbReference type="Pfam" id="PF05223"/>
    </source>
</evidence>
<evidence type="ECO:0000313" key="5">
    <source>
        <dbReference type="Proteomes" id="UP000034739"/>
    </source>
</evidence>
<dbReference type="GO" id="GO:0008658">
    <property type="term" value="F:penicillin binding"/>
    <property type="evidence" value="ECO:0007669"/>
    <property type="project" value="InterPro"/>
</dbReference>
<proteinExistence type="predicted"/>
<feature type="domain" description="Penicillin-binding protein dimerisation" evidence="2">
    <location>
        <begin position="517"/>
        <end position="682"/>
    </location>
</feature>
<dbReference type="Proteomes" id="UP000034739">
    <property type="component" value="Unassembled WGS sequence"/>
</dbReference>
<feature type="transmembrane region" description="Helical" evidence="1">
    <location>
        <begin position="220"/>
        <end position="242"/>
    </location>
</feature>
<feature type="transmembrane region" description="Helical" evidence="1">
    <location>
        <begin position="345"/>
        <end position="362"/>
    </location>
</feature>
<keyword evidence="1" id="KW-1133">Transmembrane helix</keyword>
<sequence>MKWLLSLLLGFLLVAYLALVFYANRAVYGSRFDAEYWRDKYENSQWLLPQSKRGIGDDGVYLYQGHLLIRGGDPTLLNAEVPPLGKYAIGASLALFGNGQLYGFITTTAALIVFFFLTRTVLVNTTLAIATTLLVALDPLVTSQFALPMLESLQLLTLLLTIVLAILTLRLSSSKKQIIYILLTGLSLGLFSVSKFPLFTPIVGAPIVWFLWKKTRSSKFQFAPLFAIFSTAFLIGFLLPYLQYFRLGHTLFDWIGVQKWIVNFYRSANLKPSFGSMATTMLVGKLQNLFTHAWEPVPQWTPTWTVLLLVFPIVCARMWKRYTAMVAALVATVVLFNIIPFWTRYLVPLLPLLYLATIFFFAKTIKRLAPIAIAIILIFNAWTSYRVLFPTPETTVTQFLYNWQYGLFQDMYELTTDEVKTRMARDTFHRIGQTLYHDGQIEAVMIKPKPVAWNQWQSPQIVPLEITYITRNLGAFAQTTELPVVNVNGTWRIPWQWEFLVDGTDETKGLHSTVNLAKRGTITDKKKAAPVARDLDSWLVWVTPKDIDTSREDAMLQFLQGLFDKRVAAALFHLRYSQQPRDLPVALGVARVPLEDGAQKELLSYPGLTLTPAFYRWTEGEEAETAGYVGNTRFIECCSYLYNTTLYDGVSGWEKEYNEMLKGRNGGSLVIKDANGNIVRTILSVEKQDGQNVEL</sequence>
<evidence type="ECO:0000259" key="2">
    <source>
        <dbReference type="Pfam" id="PF03717"/>
    </source>
</evidence>
<evidence type="ECO:0000313" key="4">
    <source>
        <dbReference type="EMBL" id="KKU87192.1"/>
    </source>
</evidence>
<dbReference type="SUPFAM" id="SSF54427">
    <property type="entry name" value="NTF2-like"/>
    <property type="match status" value="1"/>
</dbReference>
<organism evidence="4 5">
    <name type="scientific">Candidatus Gottesmanbacteria bacterium GW2011_GWA2_47_9</name>
    <dbReference type="NCBI Taxonomy" id="1618445"/>
    <lineage>
        <taxon>Bacteria</taxon>
        <taxon>Candidatus Gottesmaniibacteriota</taxon>
    </lineage>
</organism>
<gene>
    <name evidence="4" type="ORF">UY16_C0035G0006</name>
</gene>
<dbReference type="SUPFAM" id="SSF56519">
    <property type="entry name" value="Penicillin binding protein dimerisation domain"/>
    <property type="match status" value="1"/>
</dbReference>
<reference evidence="4 5" key="1">
    <citation type="journal article" date="2015" name="Nature">
        <title>rRNA introns, odd ribosomes, and small enigmatic genomes across a large radiation of phyla.</title>
        <authorList>
            <person name="Brown C.T."/>
            <person name="Hug L.A."/>
            <person name="Thomas B.C."/>
            <person name="Sharon I."/>
            <person name="Castelle C.J."/>
            <person name="Singh A."/>
            <person name="Wilkins M.J."/>
            <person name="Williams K.H."/>
            <person name="Banfield J.F."/>
        </authorList>
    </citation>
    <scope>NUCLEOTIDE SEQUENCE [LARGE SCALE GENOMIC DNA]</scope>
</reference>
<dbReference type="InterPro" id="IPR005311">
    <property type="entry name" value="PBP_dimer"/>
</dbReference>
<keyword evidence="1" id="KW-0812">Transmembrane</keyword>
<comment type="caution">
    <text evidence="4">The sequence shown here is derived from an EMBL/GenBank/DDBJ whole genome shotgun (WGS) entry which is preliminary data.</text>
</comment>
<name>A0A0G1TZE0_9BACT</name>
<dbReference type="InterPro" id="IPR007887">
    <property type="entry name" value="MecA_N"/>
</dbReference>
<dbReference type="GO" id="GO:0046677">
    <property type="term" value="P:response to antibiotic"/>
    <property type="evidence" value="ECO:0007669"/>
    <property type="project" value="InterPro"/>
</dbReference>
<dbReference type="InterPro" id="IPR036138">
    <property type="entry name" value="PBP_dimer_sf"/>
</dbReference>
<dbReference type="Gene3D" id="3.10.450.100">
    <property type="entry name" value="NTF2-like, domain 1"/>
    <property type="match status" value="1"/>
</dbReference>
<dbReference type="AlphaFoldDB" id="A0A0G1TZE0"/>
<accession>A0A0G1TZE0</accession>
<dbReference type="InterPro" id="IPR032710">
    <property type="entry name" value="NTF2-like_dom_sf"/>
</dbReference>
<evidence type="ECO:0008006" key="6">
    <source>
        <dbReference type="Google" id="ProtNLM"/>
    </source>
</evidence>
<dbReference type="Pfam" id="PF05223">
    <property type="entry name" value="MecA_N"/>
    <property type="match status" value="1"/>
</dbReference>
<feature type="domain" description="NTF2-like N-terminal transpeptidase" evidence="3">
    <location>
        <begin position="391"/>
        <end position="500"/>
    </location>
</feature>
<feature type="transmembrane region" description="Helical" evidence="1">
    <location>
        <begin position="369"/>
        <end position="388"/>
    </location>
</feature>
<feature type="transmembrane region" description="Helical" evidence="1">
    <location>
        <begin position="101"/>
        <end position="118"/>
    </location>
</feature>
<protein>
    <recommendedName>
        <fullName evidence="6">Glycosyltransferase RgtA/B/C/D-like domain-containing protein</fullName>
    </recommendedName>
</protein>
<feature type="transmembrane region" description="Helical" evidence="1">
    <location>
        <begin position="153"/>
        <end position="171"/>
    </location>
</feature>
<feature type="transmembrane region" description="Helical" evidence="1">
    <location>
        <begin position="322"/>
        <end position="339"/>
    </location>
</feature>
<feature type="transmembrane region" description="Helical" evidence="1">
    <location>
        <begin position="125"/>
        <end position="147"/>
    </location>
</feature>
<dbReference type="EMBL" id="LCOY01000035">
    <property type="protein sequence ID" value="KKU87192.1"/>
    <property type="molecule type" value="Genomic_DNA"/>
</dbReference>
<dbReference type="Gene3D" id="3.90.1310.10">
    <property type="entry name" value="Penicillin-binding protein 2a (Domain 2)"/>
    <property type="match status" value="1"/>
</dbReference>
<evidence type="ECO:0000256" key="1">
    <source>
        <dbReference type="SAM" id="Phobius"/>
    </source>
</evidence>